<evidence type="ECO:0000259" key="6">
    <source>
        <dbReference type="PROSITE" id="PS50850"/>
    </source>
</evidence>
<feature type="transmembrane region" description="Helical" evidence="5">
    <location>
        <begin position="318"/>
        <end position="342"/>
    </location>
</feature>
<dbReference type="GO" id="GO:0015244">
    <property type="term" value="F:fluconazole transmembrane transporter activity"/>
    <property type="evidence" value="ECO:0007669"/>
    <property type="project" value="TreeGrafter"/>
</dbReference>
<reference evidence="7" key="1">
    <citation type="journal article" date="2020" name="Stud. Mycol.">
        <title>101 Dothideomycetes genomes: a test case for predicting lifestyles and emergence of pathogens.</title>
        <authorList>
            <person name="Haridas S."/>
            <person name="Albert R."/>
            <person name="Binder M."/>
            <person name="Bloem J."/>
            <person name="Labutti K."/>
            <person name="Salamov A."/>
            <person name="Andreopoulos B."/>
            <person name="Baker S."/>
            <person name="Barry K."/>
            <person name="Bills G."/>
            <person name="Bluhm B."/>
            <person name="Cannon C."/>
            <person name="Castanera R."/>
            <person name="Culley D."/>
            <person name="Daum C."/>
            <person name="Ezra D."/>
            <person name="Gonzalez J."/>
            <person name="Henrissat B."/>
            <person name="Kuo A."/>
            <person name="Liang C."/>
            <person name="Lipzen A."/>
            <person name="Lutzoni F."/>
            <person name="Magnuson J."/>
            <person name="Mondo S."/>
            <person name="Nolan M."/>
            <person name="Ohm R."/>
            <person name="Pangilinan J."/>
            <person name="Park H.-J."/>
            <person name="Ramirez L."/>
            <person name="Alfaro M."/>
            <person name="Sun H."/>
            <person name="Tritt A."/>
            <person name="Yoshinaga Y."/>
            <person name="Zwiers L.-H."/>
            <person name="Turgeon B."/>
            <person name="Goodwin S."/>
            <person name="Spatafora J."/>
            <person name="Crous P."/>
            <person name="Grigoriev I."/>
        </authorList>
    </citation>
    <scope>NUCLEOTIDE SEQUENCE</scope>
    <source>
        <strain evidence="7">CBS 175.79</strain>
    </source>
</reference>
<dbReference type="Pfam" id="PF07690">
    <property type="entry name" value="MFS_1"/>
    <property type="match status" value="1"/>
</dbReference>
<name>A0A6A5XUV6_9PLEO</name>
<dbReference type="InterPro" id="IPR036259">
    <property type="entry name" value="MFS_trans_sf"/>
</dbReference>
<organism evidence="7 8">
    <name type="scientific">Aaosphaeria arxii CBS 175.79</name>
    <dbReference type="NCBI Taxonomy" id="1450172"/>
    <lineage>
        <taxon>Eukaryota</taxon>
        <taxon>Fungi</taxon>
        <taxon>Dikarya</taxon>
        <taxon>Ascomycota</taxon>
        <taxon>Pezizomycotina</taxon>
        <taxon>Dothideomycetes</taxon>
        <taxon>Pleosporomycetidae</taxon>
        <taxon>Pleosporales</taxon>
        <taxon>Pleosporales incertae sedis</taxon>
        <taxon>Aaosphaeria</taxon>
    </lineage>
</organism>
<dbReference type="InterPro" id="IPR020846">
    <property type="entry name" value="MFS_dom"/>
</dbReference>
<feature type="transmembrane region" description="Helical" evidence="5">
    <location>
        <begin position="358"/>
        <end position="377"/>
    </location>
</feature>
<evidence type="ECO:0000256" key="1">
    <source>
        <dbReference type="ARBA" id="ARBA00004141"/>
    </source>
</evidence>
<dbReference type="EMBL" id="ML978068">
    <property type="protein sequence ID" value="KAF2017002.1"/>
    <property type="molecule type" value="Genomic_DNA"/>
</dbReference>
<dbReference type="InterPro" id="IPR011701">
    <property type="entry name" value="MFS"/>
</dbReference>
<gene>
    <name evidence="7" type="ORF">BU24DRAFT_343854</name>
</gene>
<keyword evidence="8" id="KW-1185">Reference proteome</keyword>
<evidence type="ECO:0000313" key="7">
    <source>
        <dbReference type="EMBL" id="KAF2017002.1"/>
    </source>
</evidence>
<dbReference type="SUPFAM" id="SSF103473">
    <property type="entry name" value="MFS general substrate transporter"/>
    <property type="match status" value="1"/>
</dbReference>
<dbReference type="GO" id="GO:1990961">
    <property type="term" value="P:xenobiotic detoxification by transmembrane export across the plasma membrane"/>
    <property type="evidence" value="ECO:0007669"/>
    <property type="project" value="TreeGrafter"/>
</dbReference>
<evidence type="ECO:0000256" key="3">
    <source>
        <dbReference type="ARBA" id="ARBA00022989"/>
    </source>
</evidence>
<feature type="transmembrane region" description="Helical" evidence="5">
    <location>
        <begin position="207"/>
        <end position="230"/>
    </location>
</feature>
<evidence type="ECO:0000313" key="8">
    <source>
        <dbReference type="Proteomes" id="UP000799778"/>
    </source>
</evidence>
<feature type="domain" description="Major facilitator superfamily (MFS) profile" evidence="6">
    <location>
        <begin position="46"/>
        <end position="485"/>
    </location>
</feature>
<keyword evidence="2 5" id="KW-0812">Transmembrane</keyword>
<evidence type="ECO:0000256" key="2">
    <source>
        <dbReference type="ARBA" id="ARBA00022692"/>
    </source>
</evidence>
<feature type="transmembrane region" description="Helical" evidence="5">
    <location>
        <begin position="74"/>
        <end position="95"/>
    </location>
</feature>
<dbReference type="GeneID" id="54280781"/>
<protein>
    <submittedName>
        <fullName evidence="7">MFS general substrate transporter</fullName>
    </submittedName>
</protein>
<feature type="transmembrane region" description="Helical" evidence="5">
    <location>
        <begin position="44"/>
        <end position="67"/>
    </location>
</feature>
<feature type="transmembrane region" description="Helical" evidence="5">
    <location>
        <begin position="280"/>
        <end position="298"/>
    </location>
</feature>
<dbReference type="PANTHER" id="PTHR23502:SF23">
    <property type="entry name" value="FLUCONAZOLE RESISTANCE PROTEIN 1"/>
    <property type="match status" value="1"/>
</dbReference>
<feature type="transmembrane region" description="Helical" evidence="5">
    <location>
        <begin position="383"/>
        <end position="410"/>
    </location>
</feature>
<feature type="transmembrane region" description="Helical" evidence="5">
    <location>
        <begin position="115"/>
        <end position="141"/>
    </location>
</feature>
<dbReference type="PANTHER" id="PTHR23502">
    <property type="entry name" value="MAJOR FACILITATOR SUPERFAMILY"/>
    <property type="match status" value="1"/>
</dbReference>
<dbReference type="OrthoDB" id="3357846at2759"/>
<sequence length="485" mass="52762">MPVDLEKTVACPPKLSSEQRLTVVDWYGDGDPENPLNWSVWKKLMVVFTINYCSTMVYMSASIYTVAQPEVSQIFGVSITAASLGLVTFILGYGIGPLFFSPISELPGIGRNIPYVGALAIFVVISVPTALAQNFAALLVLRFLQGFFGSPVLSTGGASLTDICNTYQKPYYLYSWAIFSLAGPSLGTIIAGYSVPILGWRWSLWEIVIAVGPGLLFCLFLPESSATNILHRRARRLRKVMGDATYISEANIKLANSTVASRFYSTLVVPWKINALDPSILFTSLYMGLLYAVFYSFFEFFPLIYGGIYGMSTGQVGLMFLSVIVSVIIAGIPYNAFVYFVINPSLREGKEISPEGRLLPAVIASGLIPVGMFIIGWTSRASIHWFVSSIGVGLVTGGVIVILQCIFVYITLAYPHYVASLFSGNGIARAVVASGGVLWSHPMYESLGINWSMTLLGCCCAACVVGIFVLFKYGHILRAKSRFSG</sequence>
<feature type="transmembrane region" description="Helical" evidence="5">
    <location>
        <begin position="171"/>
        <end position="195"/>
    </location>
</feature>
<keyword evidence="4 5" id="KW-0472">Membrane</keyword>
<evidence type="ECO:0000256" key="5">
    <source>
        <dbReference type="SAM" id="Phobius"/>
    </source>
</evidence>
<keyword evidence="3 5" id="KW-1133">Transmembrane helix</keyword>
<dbReference type="PROSITE" id="PS50850">
    <property type="entry name" value="MFS"/>
    <property type="match status" value="1"/>
</dbReference>
<evidence type="ECO:0000256" key="4">
    <source>
        <dbReference type="ARBA" id="ARBA00023136"/>
    </source>
</evidence>
<dbReference type="RefSeq" id="XP_033385341.1">
    <property type="nucleotide sequence ID" value="XM_033523384.1"/>
</dbReference>
<feature type="transmembrane region" description="Helical" evidence="5">
    <location>
        <begin position="417"/>
        <end position="439"/>
    </location>
</feature>
<dbReference type="AlphaFoldDB" id="A0A6A5XUV6"/>
<dbReference type="Gene3D" id="1.20.1250.20">
    <property type="entry name" value="MFS general substrate transporter like domains"/>
    <property type="match status" value="1"/>
</dbReference>
<dbReference type="Proteomes" id="UP000799778">
    <property type="component" value="Unassembled WGS sequence"/>
</dbReference>
<dbReference type="GO" id="GO:0005886">
    <property type="term" value="C:plasma membrane"/>
    <property type="evidence" value="ECO:0007669"/>
    <property type="project" value="TreeGrafter"/>
</dbReference>
<feature type="transmembrane region" description="Helical" evidence="5">
    <location>
        <begin position="451"/>
        <end position="471"/>
    </location>
</feature>
<accession>A0A6A5XUV6</accession>
<proteinExistence type="predicted"/>
<comment type="subcellular location">
    <subcellularLocation>
        <location evidence="1">Membrane</location>
        <topology evidence="1">Multi-pass membrane protein</topology>
    </subcellularLocation>
</comment>